<accession>A0A0F9GFQ4</accession>
<proteinExistence type="predicted"/>
<organism evidence="1">
    <name type="scientific">marine sediment metagenome</name>
    <dbReference type="NCBI Taxonomy" id="412755"/>
    <lineage>
        <taxon>unclassified sequences</taxon>
        <taxon>metagenomes</taxon>
        <taxon>ecological metagenomes</taxon>
    </lineage>
</organism>
<gene>
    <name evidence="1" type="ORF">LCGC14_1832930</name>
</gene>
<reference evidence="1" key="1">
    <citation type="journal article" date="2015" name="Nature">
        <title>Complex archaea that bridge the gap between prokaryotes and eukaryotes.</title>
        <authorList>
            <person name="Spang A."/>
            <person name="Saw J.H."/>
            <person name="Jorgensen S.L."/>
            <person name="Zaremba-Niedzwiedzka K."/>
            <person name="Martijn J."/>
            <person name="Lind A.E."/>
            <person name="van Eijk R."/>
            <person name="Schleper C."/>
            <person name="Guy L."/>
            <person name="Ettema T.J."/>
        </authorList>
    </citation>
    <scope>NUCLEOTIDE SEQUENCE</scope>
</reference>
<feature type="non-terminal residue" evidence="1">
    <location>
        <position position="1"/>
    </location>
</feature>
<dbReference type="EMBL" id="LAZR01018131">
    <property type="protein sequence ID" value="KKL97598.1"/>
    <property type="molecule type" value="Genomic_DNA"/>
</dbReference>
<dbReference type="AlphaFoldDB" id="A0A0F9GFQ4"/>
<protein>
    <submittedName>
        <fullName evidence="1">Uncharacterized protein</fullName>
    </submittedName>
</protein>
<name>A0A0F9GFQ4_9ZZZZ</name>
<comment type="caution">
    <text evidence="1">The sequence shown here is derived from an EMBL/GenBank/DDBJ whole genome shotgun (WGS) entry which is preliminary data.</text>
</comment>
<sequence>VPDGYVFGWDSKRSIGKGTLLPLDGSQAFSDGKEAIDSSQLIFTMDYPCFLATKSRANMGSFSSLTEA</sequence>
<evidence type="ECO:0000313" key="1">
    <source>
        <dbReference type="EMBL" id="KKL97598.1"/>
    </source>
</evidence>